<reference evidence="9" key="1">
    <citation type="journal article" date="2019" name="Int. J. Syst. Evol. Microbiol.">
        <title>The Global Catalogue of Microorganisms (GCM) 10K type strain sequencing project: providing services to taxonomists for standard genome sequencing and annotation.</title>
        <authorList>
            <consortium name="The Broad Institute Genomics Platform"/>
            <consortium name="The Broad Institute Genome Sequencing Center for Infectious Disease"/>
            <person name="Wu L."/>
            <person name="Ma J."/>
        </authorList>
    </citation>
    <scope>NUCLEOTIDE SEQUENCE [LARGE SCALE GENOMIC DNA]</scope>
    <source>
        <strain evidence="9">JCM 18531</strain>
    </source>
</reference>
<sequence length="246" mass="26263">MMTPVRVLIADDNPIVRMGLVALLDNAPGVELCGEAADGREALALAVEKRPDVTLLDVRMPGTDGLSVIGDLEPLTRIVMLTHSDEPDVISRALAAGATSYLLHGSFDADELVRAVTDAAEGRMRLSPAAAAVLAGGLRGEEPVPLSATPKDLGSADPEQRWSELSREHRLSRRELEVCRELVTGLSNRDIARNLFIEPKTVKNHINSVFAKLGVTSRAEALAVLLGTAEEASEHTPARTPSRLAT</sequence>
<dbReference type="PANTHER" id="PTHR43214">
    <property type="entry name" value="TWO-COMPONENT RESPONSE REGULATOR"/>
    <property type="match status" value="1"/>
</dbReference>
<dbReference type="PROSITE" id="PS50043">
    <property type="entry name" value="HTH_LUXR_2"/>
    <property type="match status" value="1"/>
</dbReference>
<evidence type="ECO:0000256" key="3">
    <source>
        <dbReference type="ARBA" id="ARBA00023125"/>
    </source>
</evidence>
<dbReference type="InterPro" id="IPR058245">
    <property type="entry name" value="NreC/VraR/RcsB-like_REC"/>
</dbReference>
<organism evidence="8 9">
    <name type="scientific">Nocardioides conyzicola</name>
    <dbReference type="NCBI Taxonomy" id="1651781"/>
    <lineage>
        <taxon>Bacteria</taxon>
        <taxon>Bacillati</taxon>
        <taxon>Actinomycetota</taxon>
        <taxon>Actinomycetes</taxon>
        <taxon>Propionibacteriales</taxon>
        <taxon>Nocardioidaceae</taxon>
        <taxon>Nocardioides</taxon>
    </lineage>
</organism>
<evidence type="ECO:0000256" key="2">
    <source>
        <dbReference type="ARBA" id="ARBA00023015"/>
    </source>
</evidence>
<dbReference type="PANTHER" id="PTHR43214:SF24">
    <property type="entry name" value="TRANSCRIPTIONAL REGULATORY PROTEIN NARL-RELATED"/>
    <property type="match status" value="1"/>
</dbReference>
<evidence type="ECO:0000313" key="8">
    <source>
        <dbReference type="EMBL" id="GAA4703447.1"/>
    </source>
</evidence>
<gene>
    <name evidence="8" type="ORF">GCM10023349_21070</name>
</gene>
<dbReference type="EMBL" id="BAABKM010000002">
    <property type="protein sequence ID" value="GAA4703447.1"/>
    <property type="molecule type" value="Genomic_DNA"/>
</dbReference>
<evidence type="ECO:0000256" key="5">
    <source>
        <dbReference type="PROSITE-ProRule" id="PRU00169"/>
    </source>
</evidence>
<feature type="modified residue" description="4-aspartylphosphate" evidence="5">
    <location>
        <position position="57"/>
    </location>
</feature>
<dbReference type="SUPFAM" id="SSF46894">
    <property type="entry name" value="C-terminal effector domain of the bipartite response regulators"/>
    <property type="match status" value="1"/>
</dbReference>
<dbReference type="SUPFAM" id="SSF52172">
    <property type="entry name" value="CheY-like"/>
    <property type="match status" value="1"/>
</dbReference>
<accession>A0ABP8X9Y8</accession>
<dbReference type="InterPro" id="IPR016032">
    <property type="entry name" value="Sig_transdc_resp-reg_C-effctor"/>
</dbReference>
<dbReference type="Pfam" id="PF00072">
    <property type="entry name" value="Response_reg"/>
    <property type="match status" value="1"/>
</dbReference>
<keyword evidence="1 5" id="KW-0597">Phosphoprotein</keyword>
<keyword evidence="2" id="KW-0805">Transcription regulation</keyword>
<name>A0ABP8X9Y8_9ACTN</name>
<dbReference type="CDD" id="cd06170">
    <property type="entry name" value="LuxR_C_like"/>
    <property type="match status" value="1"/>
</dbReference>
<evidence type="ECO:0000256" key="1">
    <source>
        <dbReference type="ARBA" id="ARBA00022553"/>
    </source>
</evidence>
<dbReference type="InterPro" id="IPR039420">
    <property type="entry name" value="WalR-like"/>
</dbReference>
<keyword evidence="9" id="KW-1185">Reference proteome</keyword>
<dbReference type="PROSITE" id="PS00622">
    <property type="entry name" value="HTH_LUXR_1"/>
    <property type="match status" value="1"/>
</dbReference>
<keyword evidence="4" id="KW-0804">Transcription</keyword>
<feature type="domain" description="Response regulatory" evidence="7">
    <location>
        <begin position="6"/>
        <end position="119"/>
    </location>
</feature>
<dbReference type="InterPro" id="IPR001789">
    <property type="entry name" value="Sig_transdc_resp-reg_receiver"/>
</dbReference>
<evidence type="ECO:0000313" key="9">
    <source>
        <dbReference type="Proteomes" id="UP001499974"/>
    </source>
</evidence>
<dbReference type="SMART" id="SM00448">
    <property type="entry name" value="REC"/>
    <property type="match status" value="1"/>
</dbReference>
<dbReference type="PRINTS" id="PR00038">
    <property type="entry name" value="HTHLUXR"/>
</dbReference>
<dbReference type="InterPro" id="IPR000792">
    <property type="entry name" value="Tscrpt_reg_LuxR_C"/>
</dbReference>
<dbReference type="PROSITE" id="PS50110">
    <property type="entry name" value="RESPONSE_REGULATORY"/>
    <property type="match status" value="1"/>
</dbReference>
<evidence type="ECO:0000256" key="4">
    <source>
        <dbReference type="ARBA" id="ARBA00023163"/>
    </source>
</evidence>
<evidence type="ECO:0000259" key="7">
    <source>
        <dbReference type="PROSITE" id="PS50110"/>
    </source>
</evidence>
<dbReference type="InterPro" id="IPR011006">
    <property type="entry name" value="CheY-like_superfamily"/>
</dbReference>
<keyword evidence="3" id="KW-0238">DNA-binding</keyword>
<feature type="domain" description="HTH luxR-type" evidence="6">
    <location>
        <begin position="164"/>
        <end position="229"/>
    </location>
</feature>
<protein>
    <submittedName>
        <fullName evidence="8">Response regulator transcription factor</fullName>
    </submittedName>
</protein>
<proteinExistence type="predicted"/>
<dbReference type="SMART" id="SM00421">
    <property type="entry name" value="HTH_LUXR"/>
    <property type="match status" value="1"/>
</dbReference>
<comment type="caution">
    <text evidence="8">The sequence shown here is derived from an EMBL/GenBank/DDBJ whole genome shotgun (WGS) entry which is preliminary data.</text>
</comment>
<evidence type="ECO:0000259" key="6">
    <source>
        <dbReference type="PROSITE" id="PS50043"/>
    </source>
</evidence>
<dbReference type="CDD" id="cd17535">
    <property type="entry name" value="REC_NarL-like"/>
    <property type="match status" value="1"/>
</dbReference>
<dbReference type="Proteomes" id="UP001499974">
    <property type="component" value="Unassembled WGS sequence"/>
</dbReference>
<dbReference type="Pfam" id="PF00196">
    <property type="entry name" value="GerE"/>
    <property type="match status" value="1"/>
</dbReference>
<dbReference type="Gene3D" id="3.40.50.2300">
    <property type="match status" value="1"/>
</dbReference>